<sequence length="183" mass="18498">MTVNGSIYWAGGPDDLIAQQVTNDLNTAWIQGKNKIDTFAADSLGGQLGGVGPVGKTIVPGVYTENVLNLATGWVATFDANDDPNAVFIIRVTTSFSDSGILATPSEIKLARGAQAKNIWFVIGSAASIGTGTIWNGNILAGGTITISGGSTVTGRLLAGAAGAGAFTMTTTAPAAITINVPE</sequence>
<dbReference type="AlphaFoldDB" id="A0A1F6TQJ5"/>
<evidence type="ECO:0000313" key="3">
    <source>
        <dbReference type="EMBL" id="OGI47398.1"/>
    </source>
</evidence>
<dbReference type="InterPro" id="IPR021884">
    <property type="entry name" value="Ice-bd_prot"/>
</dbReference>
<gene>
    <name evidence="3" type="ORF">A2151_07970</name>
</gene>
<evidence type="ECO:0000256" key="2">
    <source>
        <dbReference type="ARBA" id="ARBA00022729"/>
    </source>
</evidence>
<protein>
    <recommendedName>
        <fullName evidence="5">DUF3494 domain-containing protein</fullName>
    </recommendedName>
</protein>
<accession>A0A1F6TQJ5</accession>
<comment type="caution">
    <text evidence="3">The sequence shown here is derived from an EMBL/GenBank/DDBJ whole genome shotgun (WGS) entry which is preliminary data.</text>
</comment>
<evidence type="ECO:0000313" key="4">
    <source>
        <dbReference type="Proteomes" id="UP000178885"/>
    </source>
</evidence>
<dbReference type="Pfam" id="PF11999">
    <property type="entry name" value="Ice_binding"/>
    <property type="match status" value="1"/>
</dbReference>
<proteinExistence type="inferred from homology"/>
<dbReference type="EMBL" id="MFSU01000057">
    <property type="protein sequence ID" value="OGI47398.1"/>
    <property type="molecule type" value="Genomic_DNA"/>
</dbReference>
<comment type="similarity">
    <text evidence="1">Belongs to the ice-binding protein family.</text>
</comment>
<reference evidence="3 4" key="1">
    <citation type="journal article" date="2016" name="Nat. Commun.">
        <title>Thousands of microbial genomes shed light on interconnected biogeochemical processes in an aquifer system.</title>
        <authorList>
            <person name="Anantharaman K."/>
            <person name="Brown C.T."/>
            <person name="Hug L.A."/>
            <person name="Sharon I."/>
            <person name="Castelle C.J."/>
            <person name="Probst A.J."/>
            <person name="Thomas B.C."/>
            <person name="Singh A."/>
            <person name="Wilkins M.J."/>
            <person name="Karaoz U."/>
            <person name="Brodie E.L."/>
            <person name="Williams K.H."/>
            <person name="Hubbard S.S."/>
            <person name="Banfield J.F."/>
        </authorList>
    </citation>
    <scope>NUCLEOTIDE SEQUENCE [LARGE SCALE GENOMIC DNA]</scope>
</reference>
<organism evidence="3 4">
    <name type="scientific">Candidatus Muproteobacteria bacterium RBG_16_65_34</name>
    <dbReference type="NCBI Taxonomy" id="1817760"/>
    <lineage>
        <taxon>Bacteria</taxon>
        <taxon>Pseudomonadati</taxon>
        <taxon>Pseudomonadota</taxon>
        <taxon>Candidatus Muproteobacteria</taxon>
    </lineage>
</organism>
<keyword evidence="2" id="KW-0732">Signal</keyword>
<evidence type="ECO:0008006" key="5">
    <source>
        <dbReference type="Google" id="ProtNLM"/>
    </source>
</evidence>
<dbReference type="STRING" id="1817760.A2151_07970"/>
<name>A0A1F6TQJ5_9PROT</name>
<evidence type="ECO:0000256" key="1">
    <source>
        <dbReference type="ARBA" id="ARBA00005445"/>
    </source>
</evidence>
<dbReference type="Proteomes" id="UP000178885">
    <property type="component" value="Unassembled WGS sequence"/>
</dbReference>